<dbReference type="RefSeq" id="WP_183410052.1">
    <property type="nucleotide sequence ID" value="NZ_JACHWY010000001.1"/>
</dbReference>
<sequence length="262" mass="29393">MPTSPQQGALAPDIPPEALFGGVYPVDLVELAIEYAKSGSQFRIPRSRQGGFWKTVFPSLKVRYAEDNTRDFVKVLEGRLEADYCLIQEFDPEVEAYAVQAFKLVDWQNPTLTSFIPDIVKFRRFAPPVIIDCKPESIANAKIHRQRHDAIRNGLAEHGVAFEVATDTTIRQQPRLDTYKYLYSHLAHNPTQLNKDTGSVLAALKELEGAATVRELRSIDNFALRRGIAHGLATGLLRSDFEDDYGPDFFIELNQTEAPNGC</sequence>
<accession>A0A7W4W509</accession>
<proteinExistence type="predicted"/>
<reference evidence="1 2" key="1">
    <citation type="submission" date="2020-08" db="EMBL/GenBank/DDBJ databases">
        <title>Genomic Encyclopedia of Type Strains, Phase III (KMG-III): the genomes of soil and plant-associated and newly described type strains.</title>
        <authorList>
            <person name="Whitman W."/>
        </authorList>
    </citation>
    <scope>NUCLEOTIDE SEQUENCE [LARGE SCALE GENOMIC DNA]</scope>
    <source>
        <strain evidence="1 2">CECT 8654</strain>
    </source>
</reference>
<name>A0A7W4W509_9GAMM</name>
<dbReference type="Proteomes" id="UP000537130">
    <property type="component" value="Unassembled WGS sequence"/>
</dbReference>
<gene>
    <name evidence="1" type="ORF">FHR99_001666</name>
</gene>
<evidence type="ECO:0000313" key="1">
    <source>
        <dbReference type="EMBL" id="MBB3047430.1"/>
    </source>
</evidence>
<dbReference type="EMBL" id="JACHWY010000001">
    <property type="protein sequence ID" value="MBB3047430.1"/>
    <property type="molecule type" value="Genomic_DNA"/>
</dbReference>
<organism evidence="1 2">
    <name type="scientific">Litorivivens lipolytica</name>
    <dbReference type="NCBI Taxonomy" id="1524264"/>
    <lineage>
        <taxon>Bacteria</taxon>
        <taxon>Pseudomonadati</taxon>
        <taxon>Pseudomonadota</taxon>
        <taxon>Gammaproteobacteria</taxon>
        <taxon>Litorivivens</taxon>
    </lineage>
</organism>
<comment type="caution">
    <text evidence="1">The sequence shown here is derived from an EMBL/GenBank/DDBJ whole genome shotgun (WGS) entry which is preliminary data.</text>
</comment>
<protein>
    <recommendedName>
        <fullName evidence="3">TnsA endonuclease N-terminal domain-containing protein</fullName>
    </recommendedName>
</protein>
<evidence type="ECO:0008006" key="3">
    <source>
        <dbReference type="Google" id="ProtNLM"/>
    </source>
</evidence>
<keyword evidence="2" id="KW-1185">Reference proteome</keyword>
<evidence type="ECO:0000313" key="2">
    <source>
        <dbReference type="Proteomes" id="UP000537130"/>
    </source>
</evidence>
<dbReference type="AlphaFoldDB" id="A0A7W4W509"/>